<feature type="signal peptide" evidence="2">
    <location>
        <begin position="1"/>
        <end position="19"/>
    </location>
</feature>
<dbReference type="CDD" id="cd22191">
    <property type="entry name" value="DPBB_RlpA_EXP_N-like"/>
    <property type="match status" value="1"/>
</dbReference>
<dbReference type="SUPFAM" id="SSF50685">
    <property type="entry name" value="Barwin-like endoglucanases"/>
    <property type="match status" value="1"/>
</dbReference>
<gene>
    <name evidence="3" type="ORF">QBC37DRAFT_293731</name>
</gene>
<protein>
    <submittedName>
        <fullName evidence="3">Non-catalytic module family expansin</fullName>
    </submittedName>
</protein>
<evidence type="ECO:0000256" key="1">
    <source>
        <dbReference type="ARBA" id="ARBA00022729"/>
    </source>
</evidence>
<organism evidence="3 4">
    <name type="scientific">Rhypophila decipiens</name>
    <dbReference type="NCBI Taxonomy" id="261697"/>
    <lineage>
        <taxon>Eukaryota</taxon>
        <taxon>Fungi</taxon>
        <taxon>Dikarya</taxon>
        <taxon>Ascomycota</taxon>
        <taxon>Pezizomycotina</taxon>
        <taxon>Sordariomycetes</taxon>
        <taxon>Sordariomycetidae</taxon>
        <taxon>Sordariales</taxon>
        <taxon>Naviculisporaceae</taxon>
        <taxon>Rhypophila</taxon>
    </lineage>
</organism>
<reference evidence="3" key="1">
    <citation type="journal article" date="2023" name="Mol. Phylogenet. Evol.">
        <title>Genome-scale phylogeny and comparative genomics of the fungal order Sordariales.</title>
        <authorList>
            <person name="Hensen N."/>
            <person name="Bonometti L."/>
            <person name="Westerberg I."/>
            <person name="Brannstrom I.O."/>
            <person name="Guillou S."/>
            <person name="Cros-Aarteil S."/>
            <person name="Calhoun S."/>
            <person name="Haridas S."/>
            <person name="Kuo A."/>
            <person name="Mondo S."/>
            <person name="Pangilinan J."/>
            <person name="Riley R."/>
            <person name="LaButti K."/>
            <person name="Andreopoulos B."/>
            <person name="Lipzen A."/>
            <person name="Chen C."/>
            <person name="Yan M."/>
            <person name="Daum C."/>
            <person name="Ng V."/>
            <person name="Clum A."/>
            <person name="Steindorff A."/>
            <person name="Ohm R.A."/>
            <person name="Martin F."/>
            <person name="Silar P."/>
            <person name="Natvig D.O."/>
            <person name="Lalanne C."/>
            <person name="Gautier V."/>
            <person name="Ament-Velasquez S.L."/>
            <person name="Kruys A."/>
            <person name="Hutchinson M.I."/>
            <person name="Powell A.J."/>
            <person name="Barry K."/>
            <person name="Miller A.N."/>
            <person name="Grigoriev I.V."/>
            <person name="Debuchy R."/>
            <person name="Gladieux P."/>
            <person name="Hiltunen Thoren M."/>
            <person name="Johannesson H."/>
        </authorList>
    </citation>
    <scope>NUCLEOTIDE SEQUENCE</scope>
    <source>
        <strain evidence="3">PSN293</strain>
    </source>
</reference>
<dbReference type="InterPro" id="IPR036908">
    <property type="entry name" value="RlpA-like_sf"/>
</dbReference>
<dbReference type="Gene3D" id="2.40.40.10">
    <property type="entry name" value="RlpA-like domain"/>
    <property type="match status" value="1"/>
</dbReference>
<sequence length="137" mass="14656">MFSKTLIAAILGYAGIVNAIPTTINTNDDISAHDTTVGNAKMTWCYPGLGACGQNRGDGDLVVAVDPTVYGNWPNPNLAPICNRKMRVNYQGRSIVLTVVDKCPSCPPNGLDLTPAAWRQLVGSTDLGPQYGSWDFI</sequence>
<evidence type="ECO:0000256" key="2">
    <source>
        <dbReference type="SAM" id="SignalP"/>
    </source>
</evidence>
<comment type="caution">
    <text evidence="3">The sequence shown here is derived from an EMBL/GenBank/DDBJ whole genome shotgun (WGS) entry which is preliminary data.</text>
</comment>
<dbReference type="Proteomes" id="UP001301769">
    <property type="component" value="Unassembled WGS sequence"/>
</dbReference>
<dbReference type="AlphaFoldDB" id="A0AAN6Y1W8"/>
<feature type="chain" id="PRO_5042985854" evidence="2">
    <location>
        <begin position="20"/>
        <end position="137"/>
    </location>
</feature>
<dbReference type="PANTHER" id="PTHR31836">
    <property type="match status" value="1"/>
</dbReference>
<evidence type="ECO:0000313" key="4">
    <source>
        <dbReference type="Proteomes" id="UP001301769"/>
    </source>
</evidence>
<dbReference type="InterPro" id="IPR051477">
    <property type="entry name" value="Expansin_CellWall"/>
</dbReference>
<keyword evidence="4" id="KW-1185">Reference proteome</keyword>
<accession>A0AAN6Y1W8</accession>
<keyword evidence="1 2" id="KW-0732">Signal</keyword>
<name>A0AAN6Y1W8_9PEZI</name>
<proteinExistence type="predicted"/>
<evidence type="ECO:0000313" key="3">
    <source>
        <dbReference type="EMBL" id="KAK4209836.1"/>
    </source>
</evidence>
<reference evidence="3" key="2">
    <citation type="submission" date="2023-05" db="EMBL/GenBank/DDBJ databases">
        <authorList>
            <consortium name="Lawrence Berkeley National Laboratory"/>
            <person name="Steindorff A."/>
            <person name="Hensen N."/>
            <person name="Bonometti L."/>
            <person name="Westerberg I."/>
            <person name="Brannstrom I.O."/>
            <person name="Guillou S."/>
            <person name="Cros-Aarteil S."/>
            <person name="Calhoun S."/>
            <person name="Haridas S."/>
            <person name="Kuo A."/>
            <person name="Mondo S."/>
            <person name="Pangilinan J."/>
            <person name="Riley R."/>
            <person name="Labutti K."/>
            <person name="Andreopoulos B."/>
            <person name="Lipzen A."/>
            <person name="Chen C."/>
            <person name="Yanf M."/>
            <person name="Daum C."/>
            <person name="Ng V."/>
            <person name="Clum A."/>
            <person name="Ohm R."/>
            <person name="Martin F."/>
            <person name="Silar P."/>
            <person name="Natvig D."/>
            <person name="Lalanne C."/>
            <person name="Gautier V."/>
            <person name="Ament-Velasquez S.L."/>
            <person name="Kruys A."/>
            <person name="Hutchinson M.I."/>
            <person name="Powell A.J."/>
            <person name="Barry K."/>
            <person name="Miller A.N."/>
            <person name="Grigoriev I.V."/>
            <person name="Debuchy R."/>
            <person name="Gladieux P."/>
            <person name="Thoren M.H."/>
            <person name="Johannesson H."/>
        </authorList>
    </citation>
    <scope>NUCLEOTIDE SEQUENCE</scope>
    <source>
        <strain evidence="3">PSN293</strain>
    </source>
</reference>
<dbReference type="PANTHER" id="PTHR31836:SF28">
    <property type="entry name" value="SRCR DOMAIN-CONTAINING PROTEIN-RELATED"/>
    <property type="match status" value="1"/>
</dbReference>
<dbReference type="EMBL" id="MU858192">
    <property type="protein sequence ID" value="KAK4209836.1"/>
    <property type="molecule type" value="Genomic_DNA"/>
</dbReference>